<evidence type="ECO:0000313" key="1">
    <source>
        <dbReference type="EMBL" id="MBW0574813.1"/>
    </source>
</evidence>
<dbReference type="Pfam" id="PF14223">
    <property type="entry name" value="Retrotran_gag_2"/>
    <property type="match status" value="1"/>
</dbReference>
<accession>A0A9Q3K4Y1</accession>
<comment type="caution">
    <text evidence="1">The sequence shown here is derived from an EMBL/GenBank/DDBJ whole genome shotgun (WGS) entry which is preliminary data.</text>
</comment>
<proteinExistence type="predicted"/>
<evidence type="ECO:0000313" key="2">
    <source>
        <dbReference type="Proteomes" id="UP000765509"/>
    </source>
</evidence>
<dbReference type="AlphaFoldDB" id="A0A9Q3K4Y1"/>
<gene>
    <name evidence="1" type="ORF">O181_114528</name>
</gene>
<keyword evidence="2" id="KW-1185">Reference proteome</keyword>
<name>A0A9Q3K4Y1_9BASI</name>
<sequence>MTNPTERHDDQYCLRMMIAQASMAIKEDMKLKGDGSNFVTWEDNMAMLLDNFIDNANYLSTTYGMNVFDEKICRYLLIHSVSDTIRKKIIKLRPCSAIYSYLKNHYHILTQASKVLTWQELLSTQMKDGESTTALVDRILTRVRGYENTNGKLNENHILGLLLQHATTSQPAINTLLQNKLKAIVTTYRKTPNFGQIVSALKACTRQVTAQQAVEATKINAINLQQLTMDDTTTLTDIGQEKDFTLDDFDPDILYKVVRGTCHTRANLVSIVGD</sequence>
<reference evidence="1" key="1">
    <citation type="submission" date="2021-03" db="EMBL/GenBank/DDBJ databases">
        <title>Draft genome sequence of rust myrtle Austropuccinia psidii MF-1, a brazilian biotype.</title>
        <authorList>
            <person name="Quecine M.C."/>
            <person name="Pachon D.M.R."/>
            <person name="Bonatelli M.L."/>
            <person name="Correr F.H."/>
            <person name="Franceschini L.M."/>
            <person name="Leite T.F."/>
            <person name="Margarido G.R.A."/>
            <person name="Almeida C.A."/>
            <person name="Ferrarezi J.A."/>
            <person name="Labate C.A."/>
        </authorList>
    </citation>
    <scope>NUCLEOTIDE SEQUENCE</scope>
    <source>
        <strain evidence="1">MF-1</strain>
    </source>
</reference>
<organism evidence="1 2">
    <name type="scientific">Austropuccinia psidii MF-1</name>
    <dbReference type="NCBI Taxonomy" id="1389203"/>
    <lineage>
        <taxon>Eukaryota</taxon>
        <taxon>Fungi</taxon>
        <taxon>Dikarya</taxon>
        <taxon>Basidiomycota</taxon>
        <taxon>Pucciniomycotina</taxon>
        <taxon>Pucciniomycetes</taxon>
        <taxon>Pucciniales</taxon>
        <taxon>Sphaerophragmiaceae</taxon>
        <taxon>Austropuccinia</taxon>
    </lineage>
</organism>
<protein>
    <submittedName>
        <fullName evidence="1">Uncharacterized protein</fullName>
    </submittedName>
</protein>
<dbReference type="Proteomes" id="UP000765509">
    <property type="component" value="Unassembled WGS sequence"/>
</dbReference>
<dbReference type="EMBL" id="AVOT02094989">
    <property type="protein sequence ID" value="MBW0574813.1"/>
    <property type="molecule type" value="Genomic_DNA"/>
</dbReference>